<evidence type="ECO:0000256" key="7">
    <source>
        <dbReference type="ARBA" id="ARBA00022915"/>
    </source>
</evidence>
<dbReference type="InterPro" id="IPR013785">
    <property type="entry name" value="Aldolase_TIM"/>
</dbReference>
<dbReference type="PROSITE" id="PS00666">
    <property type="entry name" value="DHDPS_2"/>
    <property type="match status" value="1"/>
</dbReference>
<protein>
    <recommendedName>
        <fullName evidence="4 12">4-hydroxy-tetrahydrodipicolinate synthase</fullName>
        <ecNumber evidence="4 12">4.3.3.7</ecNumber>
    </recommendedName>
</protein>
<dbReference type="Proteomes" id="UP000414364">
    <property type="component" value="Unassembled WGS sequence"/>
</dbReference>
<keyword evidence="7" id="KW-0220">Diaminopimelate biosynthesis</keyword>
<evidence type="ECO:0000256" key="10">
    <source>
        <dbReference type="ARBA" id="ARBA00023270"/>
    </source>
</evidence>
<dbReference type="RefSeq" id="WP_153384569.1">
    <property type="nucleotide sequence ID" value="NZ_VDFP01000002.1"/>
</dbReference>
<comment type="function">
    <text evidence="1">Catalyzes the condensation of (S)-aspartate-beta-semialdehyde [(S)-ASA] and pyruvate to 4-hydroxy-tetrahydrodipicolinate (HTPA).</text>
</comment>
<dbReference type="PANTHER" id="PTHR12128:SF66">
    <property type="entry name" value="4-HYDROXY-2-OXOGLUTARATE ALDOLASE, MITOCHONDRIAL"/>
    <property type="match status" value="1"/>
</dbReference>
<proteinExistence type="inferred from homology"/>
<evidence type="ECO:0000256" key="8">
    <source>
        <dbReference type="ARBA" id="ARBA00023154"/>
    </source>
</evidence>
<evidence type="ECO:0000256" key="3">
    <source>
        <dbReference type="ARBA" id="ARBA00007592"/>
    </source>
</evidence>
<dbReference type="CDD" id="cd00408">
    <property type="entry name" value="DHDPS-like"/>
    <property type="match status" value="1"/>
</dbReference>
<accession>A0A5P0ZLR7</accession>
<dbReference type="GO" id="GO:0019877">
    <property type="term" value="P:diaminopimelate biosynthetic process"/>
    <property type="evidence" value="ECO:0007669"/>
    <property type="project" value="UniProtKB-KW"/>
</dbReference>
<evidence type="ECO:0000256" key="5">
    <source>
        <dbReference type="ARBA" id="ARBA00022490"/>
    </source>
</evidence>
<dbReference type="NCBIfam" id="TIGR00674">
    <property type="entry name" value="dapA"/>
    <property type="match status" value="1"/>
</dbReference>
<dbReference type="InterPro" id="IPR002220">
    <property type="entry name" value="DapA-like"/>
</dbReference>
<keyword evidence="5" id="KW-0963">Cytoplasm</keyword>
<keyword evidence="10" id="KW-0704">Schiff base</keyword>
<evidence type="ECO:0000256" key="14">
    <source>
        <dbReference type="PIRSR" id="PIRSR001365-1"/>
    </source>
</evidence>
<dbReference type="InterPro" id="IPR020625">
    <property type="entry name" value="Schiff_base-form_aldolases_AS"/>
</dbReference>
<evidence type="ECO:0000256" key="4">
    <source>
        <dbReference type="ARBA" id="ARBA00012086"/>
    </source>
</evidence>
<dbReference type="EC" id="4.3.3.7" evidence="4 12"/>
<feature type="active site" description="Proton donor/acceptor" evidence="14">
    <location>
        <position position="135"/>
    </location>
</feature>
<feature type="binding site" evidence="15">
    <location>
        <position position="206"/>
    </location>
    <ligand>
        <name>pyruvate</name>
        <dbReference type="ChEBI" id="CHEBI:15361"/>
    </ligand>
</feature>
<reference evidence="16 17" key="1">
    <citation type="journal article" date="2019" name="Syst. Appl. Microbiol.">
        <title>Polyphasic characterization of two novel Lactobacillus spp. isolated from blown salami packages: Description of Lactobacillus halodurans sp. nov. and Lactobacillus salsicarnum sp. nov.</title>
        <authorList>
            <person name="Schuster J.A."/>
            <person name="Klingl A."/>
            <person name="Vogel R.F."/>
            <person name="Ehrmann M.A."/>
        </authorList>
    </citation>
    <scope>NUCLEOTIDE SEQUENCE [LARGE SCALE GENOMIC DNA]</scope>
    <source>
        <strain evidence="16 17">TMW 1.2172</strain>
    </source>
</reference>
<dbReference type="Gene3D" id="3.20.20.70">
    <property type="entry name" value="Aldolase class I"/>
    <property type="match status" value="1"/>
</dbReference>
<comment type="similarity">
    <text evidence="3 13">Belongs to the DapA family.</text>
</comment>
<comment type="pathway">
    <text evidence="2">Amino-acid biosynthesis; L-lysine biosynthesis via DAP pathway; (S)-tetrahydrodipicolinate from L-aspartate: step 3/4.</text>
</comment>
<evidence type="ECO:0000313" key="16">
    <source>
        <dbReference type="EMBL" id="MQS75157.1"/>
    </source>
</evidence>
<evidence type="ECO:0000256" key="9">
    <source>
        <dbReference type="ARBA" id="ARBA00023239"/>
    </source>
</evidence>
<dbReference type="SUPFAM" id="SSF51569">
    <property type="entry name" value="Aldolase"/>
    <property type="match status" value="1"/>
</dbReference>
<sequence>MADVSGIIVAMVTPLDDEQKISYSKTDKLLNKLLSYDINGIFILGTNGEAYSFTEDEKYGFAKHVIDYVGNKTQIFVGTGLNSTSETISFSQKISQLHPDALSVVTPYFVPNTQDELINHFNDLANSVDVPIILYNMPGKTGVNIDPKTVAELSKNPNIVGVKDSSGDIENMRGYLKLRNNNNFGVLSGSDSKILELLEAGGDGAIAATANLLTQNDVNIYKYFKDGNIEKAKKNQQNIEPLRKILHTGTTPSSLKASVTLSGIDVGSAKKPVIMPDKEELKEINKMIEYYRTNKIIEG</sequence>
<dbReference type="PIRSF" id="PIRSF001365">
    <property type="entry name" value="DHDPS"/>
    <property type="match status" value="1"/>
</dbReference>
<dbReference type="EMBL" id="VDFP01000002">
    <property type="protein sequence ID" value="MQS75157.1"/>
    <property type="molecule type" value="Genomic_DNA"/>
</dbReference>
<comment type="caution">
    <text evidence="16">The sequence shown here is derived from an EMBL/GenBank/DDBJ whole genome shotgun (WGS) entry which is preliminary data.</text>
</comment>
<name>A0A5P0ZLR7_9LACO</name>
<evidence type="ECO:0000256" key="13">
    <source>
        <dbReference type="PIRNR" id="PIRNR001365"/>
    </source>
</evidence>
<keyword evidence="9 13" id="KW-0456">Lyase</keyword>
<dbReference type="AlphaFoldDB" id="A0A5P0ZLR7"/>
<dbReference type="PRINTS" id="PR00146">
    <property type="entry name" value="DHPICSNTHASE"/>
</dbReference>
<keyword evidence="6" id="KW-0028">Amino-acid biosynthesis</keyword>
<dbReference type="Pfam" id="PF00701">
    <property type="entry name" value="DHDPS"/>
    <property type="match status" value="1"/>
</dbReference>
<dbReference type="GO" id="GO:0009089">
    <property type="term" value="P:lysine biosynthetic process via diaminopimelate"/>
    <property type="evidence" value="ECO:0007669"/>
    <property type="project" value="UniProtKB-UniRule"/>
</dbReference>
<comment type="catalytic activity">
    <reaction evidence="11">
        <text>L-aspartate 4-semialdehyde + pyruvate = (2S,4S)-4-hydroxy-2,3,4,5-tetrahydrodipicolinate + H2O + H(+)</text>
        <dbReference type="Rhea" id="RHEA:34171"/>
        <dbReference type="ChEBI" id="CHEBI:15361"/>
        <dbReference type="ChEBI" id="CHEBI:15377"/>
        <dbReference type="ChEBI" id="CHEBI:15378"/>
        <dbReference type="ChEBI" id="CHEBI:67139"/>
        <dbReference type="ChEBI" id="CHEBI:537519"/>
        <dbReference type="EC" id="4.3.3.7"/>
    </reaction>
</comment>
<dbReference type="SMART" id="SM01130">
    <property type="entry name" value="DHDPS"/>
    <property type="match status" value="1"/>
</dbReference>
<dbReference type="UniPathway" id="UPA00034">
    <property type="reaction ID" value="UER00017"/>
</dbReference>
<evidence type="ECO:0000256" key="11">
    <source>
        <dbReference type="ARBA" id="ARBA00047836"/>
    </source>
</evidence>
<evidence type="ECO:0000256" key="2">
    <source>
        <dbReference type="ARBA" id="ARBA00005120"/>
    </source>
</evidence>
<feature type="active site" description="Schiff-base intermediate with substrate" evidence="14">
    <location>
        <position position="163"/>
    </location>
</feature>
<dbReference type="InterPro" id="IPR005263">
    <property type="entry name" value="DapA"/>
</dbReference>
<dbReference type="PANTHER" id="PTHR12128">
    <property type="entry name" value="DIHYDRODIPICOLINATE SYNTHASE"/>
    <property type="match status" value="1"/>
</dbReference>
<evidence type="ECO:0000313" key="17">
    <source>
        <dbReference type="Proteomes" id="UP000414364"/>
    </source>
</evidence>
<evidence type="ECO:0000256" key="1">
    <source>
        <dbReference type="ARBA" id="ARBA00003294"/>
    </source>
</evidence>
<gene>
    <name evidence="16" type="primary">dapA</name>
    <name evidence="16" type="ORF">FHL06_01930</name>
</gene>
<keyword evidence="8" id="KW-0457">Lysine biosynthesis</keyword>
<evidence type="ECO:0000256" key="15">
    <source>
        <dbReference type="PIRSR" id="PIRSR001365-2"/>
    </source>
</evidence>
<dbReference type="GO" id="GO:0008840">
    <property type="term" value="F:4-hydroxy-tetrahydrodipicolinate synthase activity"/>
    <property type="evidence" value="ECO:0007669"/>
    <property type="project" value="UniProtKB-UniRule"/>
</dbReference>
<evidence type="ECO:0000256" key="12">
    <source>
        <dbReference type="NCBIfam" id="TIGR00674"/>
    </source>
</evidence>
<organism evidence="16 17">
    <name type="scientific">Companilactobacillus halodurans</name>
    <dbReference type="NCBI Taxonomy" id="2584183"/>
    <lineage>
        <taxon>Bacteria</taxon>
        <taxon>Bacillati</taxon>
        <taxon>Bacillota</taxon>
        <taxon>Bacilli</taxon>
        <taxon>Lactobacillales</taxon>
        <taxon>Lactobacillaceae</taxon>
        <taxon>Companilactobacillus</taxon>
    </lineage>
</organism>
<evidence type="ECO:0000256" key="6">
    <source>
        <dbReference type="ARBA" id="ARBA00022605"/>
    </source>
</evidence>